<dbReference type="AlphaFoldDB" id="A4X1A6"/>
<dbReference type="HOGENOM" id="CLU_013430_0_0_11"/>
<feature type="transmembrane region" description="Helical" evidence="8">
    <location>
        <begin position="121"/>
        <end position="144"/>
    </location>
</feature>
<comment type="subcellular location">
    <subcellularLocation>
        <location evidence="1">Membrane</location>
        <topology evidence="1">Multi-pass membrane protein</topology>
    </subcellularLocation>
</comment>
<keyword evidence="5 8" id="KW-1133">Transmembrane helix</keyword>
<dbReference type="SUPFAM" id="SSF160240">
    <property type="entry name" value="Cation efflux protein cytoplasmic domain-like"/>
    <property type="match status" value="1"/>
</dbReference>
<evidence type="ECO:0000256" key="4">
    <source>
        <dbReference type="ARBA" id="ARBA00022692"/>
    </source>
</evidence>
<evidence type="ECO:0000259" key="10">
    <source>
        <dbReference type="Pfam" id="PF16916"/>
    </source>
</evidence>
<feature type="transmembrane region" description="Helical" evidence="8">
    <location>
        <begin position="184"/>
        <end position="203"/>
    </location>
</feature>
<comment type="similarity">
    <text evidence="2">Belongs to the cation diffusion facilitator (CDF) transporter (TC 2.A.4) family. SLC30A subfamily.</text>
</comment>
<dbReference type="PANTHER" id="PTHR11562">
    <property type="entry name" value="CATION EFFLUX PROTEIN/ ZINC TRANSPORTER"/>
    <property type="match status" value="1"/>
</dbReference>
<dbReference type="SUPFAM" id="SSF161111">
    <property type="entry name" value="Cation efflux protein transmembrane domain-like"/>
    <property type="match status" value="1"/>
</dbReference>
<dbReference type="InterPro" id="IPR036837">
    <property type="entry name" value="Cation_efflux_CTD_sf"/>
</dbReference>
<dbReference type="Pfam" id="PF01545">
    <property type="entry name" value="Cation_efflux"/>
    <property type="match status" value="1"/>
</dbReference>
<evidence type="ECO:0000256" key="8">
    <source>
        <dbReference type="SAM" id="Phobius"/>
    </source>
</evidence>
<dbReference type="RefSeq" id="WP_011904092.1">
    <property type="nucleotide sequence ID" value="NC_009380.1"/>
</dbReference>
<evidence type="ECO:0000259" key="9">
    <source>
        <dbReference type="Pfam" id="PF01545"/>
    </source>
</evidence>
<evidence type="ECO:0000256" key="7">
    <source>
        <dbReference type="ARBA" id="ARBA00023136"/>
    </source>
</evidence>
<dbReference type="PANTHER" id="PTHR11562:SF17">
    <property type="entry name" value="RE54080P-RELATED"/>
    <property type="match status" value="1"/>
</dbReference>
<evidence type="ECO:0000256" key="2">
    <source>
        <dbReference type="ARBA" id="ARBA00008873"/>
    </source>
</evidence>
<keyword evidence="12" id="KW-1185">Reference proteome</keyword>
<feature type="transmembrane region" description="Helical" evidence="8">
    <location>
        <begin position="156"/>
        <end position="178"/>
    </location>
</feature>
<dbReference type="eggNOG" id="COG1230">
    <property type="taxonomic scope" value="Bacteria"/>
</dbReference>
<keyword evidence="7 8" id="KW-0472">Membrane</keyword>
<dbReference type="InterPro" id="IPR058533">
    <property type="entry name" value="Cation_efflux_TM"/>
</dbReference>
<evidence type="ECO:0000256" key="5">
    <source>
        <dbReference type="ARBA" id="ARBA00022989"/>
    </source>
</evidence>
<evidence type="ECO:0000256" key="6">
    <source>
        <dbReference type="ARBA" id="ARBA00023065"/>
    </source>
</evidence>
<dbReference type="EMBL" id="CP000667">
    <property type="protein sequence ID" value="ABP52656.1"/>
    <property type="molecule type" value="Genomic_DNA"/>
</dbReference>
<dbReference type="PATRIC" id="fig|369723.5.peg.175"/>
<sequence length="307" mass="32424">MGAGHDHGQQAARAGEKHRGRLWAAFGLLLTFMVVEAVAAVMTGSLALLSDAGHMFTDVLGMGMALAAITAASKASRAGQRTFGLYRMEVLAALANAVLLFGVASYVVVEAVRRFGQPPEVLARPMVVVAVAGLLANVVAFFLLRAGSRESLNVRGAYLEVLGDLFTSVGVIIAAVVITLTDWWYADPLIAVVVGLFILPRAYQLGRAALRVLVQAAPVHLDISVVRAAMLGVDGVADVHDLHVWTLTSGMEVASAHLALERDADFAAVLATSQRLLRDRFAVEHATLQAEPAEPANADDVCHGSGW</sequence>
<keyword evidence="4 8" id="KW-0812">Transmembrane</keyword>
<name>A4X1A6_SALTO</name>
<dbReference type="NCBIfam" id="TIGR01297">
    <property type="entry name" value="CDF"/>
    <property type="match status" value="1"/>
</dbReference>
<evidence type="ECO:0000313" key="11">
    <source>
        <dbReference type="EMBL" id="ABP52656.1"/>
    </source>
</evidence>
<evidence type="ECO:0000313" key="12">
    <source>
        <dbReference type="Proteomes" id="UP000000235"/>
    </source>
</evidence>
<dbReference type="InterPro" id="IPR027469">
    <property type="entry name" value="Cation_efflux_TMD_sf"/>
</dbReference>
<dbReference type="KEGG" id="stp:Strop_0171"/>
<accession>A4X1A6</accession>
<keyword evidence="3" id="KW-0813">Transport</keyword>
<feature type="transmembrane region" description="Helical" evidence="8">
    <location>
        <begin position="22"/>
        <end position="49"/>
    </location>
</feature>
<feature type="transmembrane region" description="Helical" evidence="8">
    <location>
        <begin position="55"/>
        <end position="73"/>
    </location>
</feature>
<gene>
    <name evidence="11" type="ordered locus">Strop_0171</name>
</gene>
<reference evidence="12" key="1">
    <citation type="journal article" date="2007" name="Proc. Natl. Acad. Sci. U.S.A.">
        <title>Genome sequencing reveals complex secondary metabolome in the marine actinomycete Salinispora tropica.</title>
        <authorList>
            <person name="Udwary D.W."/>
            <person name="Zeigler L."/>
            <person name="Asolkar R.N."/>
            <person name="Singan V."/>
            <person name="Lapidus A."/>
            <person name="Fenical W."/>
            <person name="Jensen P.R."/>
            <person name="Moore B.S."/>
        </authorList>
    </citation>
    <scope>NUCLEOTIDE SEQUENCE [LARGE SCALE GENOMIC DNA]</scope>
    <source>
        <strain evidence="12">ATCC BAA-916 / DSM 44818 / CNB-440</strain>
    </source>
</reference>
<dbReference type="GO" id="GO:0005385">
    <property type="term" value="F:zinc ion transmembrane transporter activity"/>
    <property type="evidence" value="ECO:0007669"/>
    <property type="project" value="TreeGrafter"/>
</dbReference>
<dbReference type="InterPro" id="IPR002524">
    <property type="entry name" value="Cation_efflux"/>
</dbReference>
<dbReference type="Pfam" id="PF16916">
    <property type="entry name" value="ZT_dimer"/>
    <property type="match status" value="1"/>
</dbReference>
<dbReference type="Gene3D" id="1.20.1510.10">
    <property type="entry name" value="Cation efflux protein transmembrane domain"/>
    <property type="match status" value="1"/>
</dbReference>
<protein>
    <submittedName>
        <fullName evidence="11">Cation diffusion facilitator family transporter</fullName>
    </submittedName>
</protein>
<dbReference type="GO" id="GO:0005886">
    <property type="term" value="C:plasma membrane"/>
    <property type="evidence" value="ECO:0007669"/>
    <property type="project" value="TreeGrafter"/>
</dbReference>
<keyword evidence="6" id="KW-0406">Ion transport</keyword>
<evidence type="ECO:0000256" key="1">
    <source>
        <dbReference type="ARBA" id="ARBA00004141"/>
    </source>
</evidence>
<feature type="domain" description="Cation efflux protein cytoplasmic" evidence="10">
    <location>
        <begin position="221"/>
        <end position="292"/>
    </location>
</feature>
<dbReference type="Proteomes" id="UP000000235">
    <property type="component" value="Chromosome"/>
</dbReference>
<feature type="transmembrane region" description="Helical" evidence="8">
    <location>
        <begin position="85"/>
        <end position="109"/>
    </location>
</feature>
<organism evidence="11 12">
    <name type="scientific">Salinispora tropica (strain ATCC BAA-916 / DSM 44818 / JCM 13857 / NBRC 105044 / CNB-440)</name>
    <dbReference type="NCBI Taxonomy" id="369723"/>
    <lineage>
        <taxon>Bacteria</taxon>
        <taxon>Bacillati</taxon>
        <taxon>Actinomycetota</taxon>
        <taxon>Actinomycetes</taxon>
        <taxon>Micromonosporales</taxon>
        <taxon>Micromonosporaceae</taxon>
        <taxon>Salinispora</taxon>
    </lineage>
</organism>
<feature type="domain" description="Cation efflux protein transmembrane" evidence="9">
    <location>
        <begin position="22"/>
        <end position="214"/>
    </location>
</feature>
<dbReference type="InterPro" id="IPR027470">
    <property type="entry name" value="Cation_efflux_CTD"/>
</dbReference>
<dbReference type="STRING" id="369723.Strop_0171"/>
<dbReference type="InterPro" id="IPR050681">
    <property type="entry name" value="CDF/SLC30A"/>
</dbReference>
<evidence type="ECO:0000256" key="3">
    <source>
        <dbReference type="ARBA" id="ARBA00022448"/>
    </source>
</evidence>
<proteinExistence type="inferred from homology"/>